<dbReference type="GO" id="GO:0005662">
    <property type="term" value="C:DNA replication factor A complex"/>
    <property type="evidence" value="ECO:0007669"/>
    <property type="project" value="TreeGrafter"/>
</dbReference>
<name>A0AA39XZ24_9PEZI</name>
<evidence type="ECO:0000256" key="5">
    <source>
        <dbReference type="ARBA" id="ARBA00023242"/>
    </source>
</evidence>
<dbReference type="GO" id="GO:0000724">
    <property type="term" value="P:double-strand break repair via homologous recombination"/>
    <property type="evidence" value="ECO:0007669"/>
    <property type="project" value="TreeGrafter"/>
</dbReference>
<keyword evidence="3" id="KW-0235">DNA replication</keyword>
<proteinExistence type="inferred from homology"/>
<dbReference type="Proteomes" id="UP001174936">
    <property type="component" value="Unassembled WGS sequence"/>
</dbReference>
<feature type="domain" description="Replication protein A C-terminal" evidence="7">
    <location>
        <begin position="166"/>
        <end position="265"/>
    </location>
</feature>
<dbReference type="InterPro" id="IPR012340">
    <property type="entry name" value="NA-bd_OB-fold"/>
</dbReference>
<dbReference type="PIRSF" id="PIRSF036949">
    <property type="entry name" value="RPA32"/>
    <property type="match status" value="1"/>
</dbReference>
<gene>
    <name evidence="8" type="ORF">B0T16DRAFT_431376</name>
</gene>
<dbReference type="SUPFAM" id="SSF50249">
    <property type="entry name" value="Nucleic acid-binding proteins"/>
    <property type="match status" value="1"/>
</dbReference>
<sequence>MSAYGGYAKTSYGAQGGDDGGGFTMGGTQQGSQGGGSKFADDSLRPVTIKQLIESEESYPGGPLAIDGVPVTQVTLIGQVREIKEQTTNVTYRVDDGTGIVDVKKWIDAERSDGGANTTFQLDTYVRVFGRLTAFNGKKHVGAHFIRAIEDFNEVNYHLLDATYVHLYLTKGAPGAGGGGGGGDAGGDGMFVDGSNGAHSAAPSRLNLCKPNAKRVFKFMQGASDNDGCGAAAIAQGTGMSVTEVIQAADDLLGQGLIYTTLDDETWAVLDY</sequence>
<evidence type="ECO:0000313" key="9">
    <source>
        <dbReference type="Proteomes" id="UP001174936"/>
    </source>
</evidence>
<reference evidence="8" key="1">
    <citation type="submission" date="2023-06" db="EMBL/GenBank/DDBJ databases">
        <title>Genome-scale phylogeny and comparative genomics of the fungal order Sordariales.</title>
        <authorList>
            <consortium name="Lawrence Berkeley National Laboratory"/>
            <person name="Hensen N."/>
            <person name="Bonometti L."/>
            <person name="Westerberg I."/>
            <person name="Brannstrom I.O."/>
            <person name="Guillou S."/>
            <person name="Cros-Aarteil S."/>
            <person name="Calhoun S."/>
            <person name="Haridas S."/>
            <person name="Kuo A."/>
            <person name="Mondo S."/>
            <person name="Pangilinan J."/>
            <person name="Riley R."/>
            <person name="Labutti K."/>
            <person name="Andreopoulos B."/>
            <person name="Lipzen A."/>
            <person name="Chen C."/>
            <person name="Yanf M."/>
            <person name="Daum C."/>
            <person name="Ng V."/>
            <person name="Clum A."/>
            <person name="Steindorff A."/>
            <person name="Ohm R."/>
            <person name="Martin F."/>
            <person name="Silar P."/>
            <person name="Natvig D."/>
            <person name="Lalanne C."/>
            <person name="Gautier V."/>
            <person name="Ament-Velasquez S.L."/>
            <person name="Kruys A."/>
            <person name="Hutchinson M.I."/>
            <person name="Powell A.J."/>
            <person name="Barry K."/>
            <person name="Miller A.N."/>
            <person name="Grigoriev I.V."/>
            <person name="Debuchy R."/>
            <person name="Gladieux P."/>
            <person name="Thoren M.H."/>
            <person name="Johannesson H."/>
        </authorList>
    </citation>
    <scope>NUCLEOTIDE SEQUENCE</scope>
    <source>
        <strain evidence="8">SMH2532-1</strain>
    </source>
</reference>
<dbReference type="PANTHER" id="PTHR13989:SF16">
    <property type="entry name" value="REPLICATION PROTEIN A2"/>
    <property type="match status" value="1"/>
</dbReference>
<dbReference type="InterPro" id="IPR040260">
    <property type="entry name" value="RFA2-like"/>
</dbReference>
<dbReference type="GO" id="GO:0003697">
    <property type="term" value="F:single-stranded DNA binding"/>
    <property type="evidence" value="ECO:0007669"/>
    <property type="project" value="TreeGrafter"/>
</dbReference>
<feature type="region of interest" description="Disordered" evidence="6">
    <location>
        <begin position="20"/>
        <end position="42"/>
    </location>
</feature>
<dbReference type="Pfam" id="PF08784">
    <property type="entry name" value="RPA_C"/>
    <property type="match status" value="1"/>
</dbReference>
<evidence type="ECO:0000256" key="2">
    <source>
        <dbReference type="ARBA" id="ARBA00007815"/>
    </source>
</evidence>
<dbReference type="AlphaFoldDB" id="A0AA39XZ24"/>
<dbReference type="CDD" id="cd04478">
    <property type="entry name" value="RPA2_DBD_D"/>
    <property type="match status" value="1"/>
</dbReference>
<evidence type="ECO:0000256" key="3">
    <source>
        <dbReference type="ARBA" id="ARBA00022705"/>
    </source>
</evidence>
<evidence type="ECO:0000256" key="1">
    <source>
        <dbReference type="ARBA" id="ARBA00004123"/>
    </source>
</evidence>
<keyword evidence="9" id="KW-1185">Reference proteome</keyword>
<dbReference type="InterPro" id="IPR036390">
    <property type="entry name" value="WH_DNA-bd_sf"/>
</dbReference>
<dbReference type="GO" id="GO:0000781">
    <property type="term" value="C:chromosome, telomeric region"/>
    <property type="evidence" value="ECO:0007669"/>
    <property type="project" value="TreeGrafter"/>
</dbReference>
<dbReference type="InterPro" id="IPR014646">
    <property type="entry name" value="Rfa2/RPA32"/>
</dbReference>
<dbReference type="GO" id="GO:0006260">
    <property type="term" value="P:DNA replication"/>
    <property type="evidence" value="ECO:0007669"/>
    <property type="project" value="UniProtKB-KW"/>
</dbReference>
<comment type="caution">
    <text evidence="8">The sequence shown here is derived from an EMBL/GenBank/DDBJ whole genome shotgun (WGS) entry which is preliminary data.</text>
</comment>
<feature type="compositionally biased region" description="Gly residues" evidence="6">
    <location>
        <begin position="20"/>
        <end position="37"/>
    </location>
</feature>
<organism evidence="8 9">
    <name type="scientific">Cercophora newfieldiana</name>
    <dbReference type="NCBI Taxonomy" id="92897"/>
    <lineage>
        <taxon>Eukaryota</taxon>
        <taxon>Fungi</taxon>
        <taxon>Dikarya</taxon>
        <taxon>Ascomycota</taxon>
        <taxon>Pezizomycotina</taxon>
        <taxon>Sordariomycetes</taxon>
        <taxon>Sordariomycetidae</taxon>
        <taxon>Sordariales</taxon>
        <taxon>Lasiosphaeriaceae</taxon>
        <taxon>Cercophora</taxon>
    </lineage>
</organism>
<dbReference type="InterPro" id="IPR036388">
    <property type="entry name" value="WH-like_DNA-bd_sf"/>
</dbReference>
<dbReference type="EMBL" id="JAULSV010000006">
    <property type="protein sequence ID" value="KAK0641640.1"/>
    <property type="molecule type" value="Genomic_DNA"/>
</dbReference>
<keyword evidence="5" id="KW-0539">Nucleus</keyword>
<dbReference type="PANTHER" id="PTHR13989">
    <property type="entry name" value="REPLICATION PROTEIN A-RELATED"/>
    <property type="match status" value="1"/>
</dbReference>
<dbReference type="Gene3D" id="1.10.10.10">
    <property type="entry name" value="Winged helix-like DNA-binding domain superfamily/Winged helix DNA-binding domain"/>
    <property type="match status" value="1"/>
</dbReference>
<evidence type="ECO:0000256" key="6">
    <source>
        <dbReference type="SAM" id="MobiDB-lite"/>
    </source>
</evidence>
<dbReference type="GO" id="GO:0006289">
    <property type="term" value="P:nucleotide-excision repair"/>
    <property type="evidence" value="ECO:0007669"/>
    <property type="project" value="TreeGrafter"/>
</dbReference>
<keyword evidence="4" id="KW-0238">DNA-binding</keyword>
<comment type="subcellular location">
    <subcellularLocation>
        <location evidence="1">Nucleus</location>
    </subcellularLocation>
</comment>
<evidence type="ECO:0000313" key="8">
    <source>
        <dbReference type="EMBL" id="KAK0641640.1"/>
    </source>
</evidence>
<dbReference type="GO" id="GO:0035861">
    <property type="term" value="C:site of double-strand break"/>
    <property type="evidence" value="ECO:0007669"/>
    <property type="project" value="TreeGrafter"/>
</dbReference>
<evidence type="ECO:0000259" key="7">
    <source>
        <dbReference type="Pfam" id="PF08784"/>
    </source>
</evidence>
<dbReference type="InterPro" id="IPR014892">
    <property type="entry name" value="RPA_C"/>
</dbReference>
<dbReference type="SUPFAM" id="SSF46785">
    <property type="entry name" value="Winged helix' DNA-binding domain"/>
    <property type="match status" value="1"/>
</dbReference>
<dbReference type="Gene3D" id="2.40.50.140">
    <property type="entry name" value="Nucleic acid-binding proteins"/>
    <property type="match status" value="1"/>
</dbReference>
<accession>A0AA39XZ24</accession>
<comment type="similarity">
    <text evidence="2">Belongs to the replication factor A protein 2 family.</text>
</comment>
<protein>
    <submittedName>
        <fullName evidence="8">Replication factor-a protein</fullName>
    </submittedName>
</protein>
<evidence type="ECO:0000256" key="4">
    <source>
        <dbReference type="ARBA" id="ARBA00023125"/>
    </source>
</evidence>